<dbReference type="InterPro" id="IPR010982">
    <property type="entry name" value="Lambda_DNA-bd_dom_sf"/>
</dbReference>
<proteinExistence type="predicted"/>
<gene>
    <name evidence="2" type="ORF">AADV58_17970</name>
</gene>
<keyword evidence="2" id="KW-0614">Plasmid</keyword>
<evidence type="ECO:0000313" key="3">
    <source>
        <dbReference type="Proteomes" id="UP001479520"/>
    </source>
</evidence>
<reference evidence="2 3" key="1">
    <citation type="submission" date="2024-04" db="EMBL/GenBank/DDBJ databases">
        <title>Dissimilatory iodate-reducing microorganisms contribute to the enrichment of iodine in groundwater.</title>
        <authorList>
            <person name="Jiang Z."/>
        </authorList>
    </citation>
    <scope>NUCLEOTIDE SEQUENCE [LARGE SCALE GENOMIC DNA]</scope>
    <source>
        <strain evidence="2 3">NCP973</strain>
        <plasmid evidence="2 3">unnamed1</plasmid>
    </source>
</reference>
<evidence type="ECO:0000313" key="2">
    <source>
        <dbReference type="EMBL" id="WZJ23297.1"/>
    </source>
</evidence>
<dbReference type="Gene3D" id="1.10.260.40">
    <property type="entry name" value="lambda repressor-like DNA-binding domains"/>
    <property type="match status" value="1"/>
</dbReference>
<geneLocation type="plasmid" evidence="2 3">
    <name>unnamed1</name>
</geneLocation>
<protein>
    <submittedName>
        <fullName evidence="2">Helix-turn-helix transcriptional regulator</fullName>
    </submittedName>
</protein>
<dbReference type="PROSITE" id="PS50943">
    <property type="entry name" value="HTH_CROC1"/>
    <property type="match status" value="1"/>
</dbReference>
<feature type="domain" description="HTH cro/C1-type" evidence="1">
    <location>
        <begin position="8"/>
        <end position="64"/>
    </location>
</feature>
<sequence>MSPFAVALRELRLLRRLRQSDAAELLGYEQTYISALEVGTKGPPPEAFVDRVVRVFELQDLDEKRLRDAHKASHRRVVIPVDAPENVYMLVNELRQQIEQLHPAQIELIRIALKFPQAIAVESIQSERLRRRTFGKGRRDTEK</sequence>
<dbReference type="SUPFAM" id="SSF47413">
    <property type="entry name" value="lambda repressor-like DNA-binding domains"/>
    <property type="match status" value="1"/>
</dbReference>
<name>A0ABZ2XN30_9RHOO</name>
<evidence type="ECO:0000259" key="1">
    <source>
        <dbReference type="PROSITE" id="PS50943"/>
    </source>
</evidence>
<dbReference type="EMBL" id="CP151407">
    <property type="protein sequence ID" value="WZJ23297.1"/>
    <property type="molecule type" value="Genomic_DNA"/>
</dbReference>
<dbReference type="Proteomes" id="UP001479520">
    <property type="component" value="Plasmid unnamed1"/>
</dbReference>
<dbReference type="InterPro" id="IPR001387">
    <property type="entry name" value="Cro/C1-type_HTH"/>
</dbReference>
<dbReference type="RefSeq" id="WP_341744636.1">
    <property type="nucleotide sequence ID" value="NZ_CP151407.1"/>
</dbReference>
<accession>A0ABZ2XN30</accession>
<dbReference type="SMART" id="SM00530">
    <property type="entry name" value="HTH_XRE"/>
    <property type="match status" value="1"/>
</dbReference>
<organism evidence="2 3">
    <name type="scientific">Azonexus hydrophilus</name>
    <dbReference type="NCBI Taxonomy" id="418702"/>
    <lineage>
        <taxon>Bacteria</taxon>
        <taxon>Pseudomonadati</taxon>
        <taxon>Pseudomonadota</taxon>
        <taxon>Betaproteobacteria</taxon>
        <taxon>Rhodocyclales</taxon>
        <taxon>Azonexaceae</taxon>
        <taxon>Azonexus</taxon>
    </lineage>
</organism>
<dbReference type="Pfam" id="PF13560">
    <property type="entry name" value="HTH_31"/>
    <property type="match status" value="1"/>
</dbReference>
<keyword evidence="3" id="KW-1185">Reference proteome</keyword>